<feature type="region of interest" description="Disordered" evidence="3">
    <location>
        <begin position="165"/>
        <end position="185"/>
    </location>
</feature>
<feature type="domain" description="K Homology" evidence="4">
    <location>
        <begin position="561"/>
        <end position="630"/>
    </location>
</feature>
<dbReference type="Gene3D" id="3.30.1370.10">
    <property type="entry name" value="K Homology domain, type 1"/>
    <property type="match status" value="4"/>
</dbReference>
<protein>
    <recommendedName>
        <fullName evidence="4">K Homology domain-containing protein</fullName>
    </recommendedName>
</protein>
<dbReference type="InterPro" id="IPR036612">
    <property type="entry name" value="KH_dom_type_1_sf"/>
</dbReference>
<dbReference type="PANTHER" id="PTHR10288">
    <property type="entry name" value="KH DOMAIN CONTAINING RNA BINDING PROTEIN"/>
    <property type="match status" value="1"/>
</dbReference>
<feature type="domain" description="K Homology" evidence="4">
    <location>
        <begin position="265"/>
        <end position="337"/>
    </location>
</feature>
<feature type="region of interest" description="Disordered" evidence="3">
    <location>
        <begin position="637"/>
        <end position="683"/>
    </location>
</feature>
<dbReference type="GO" id="GO:0003723">
    <property type="term" value="F:RNA binding"/>
    <property type="evidence" value="ECO:0007669"/>
    <property type="project" value="UniProtKB-UniRule"/>
</dbReference>
<feature type="region of interest" description="Disordered" evidence="3">
    <location>
        <begin position="701"/>
        <end position="768"/>
    </location>
</feature>
<evidence type="ECO:0000256" key="1">
    <source>
        <dbReference type="ARBA" id="ARBA00022737"/>
    </source>
</evidence>
<feature type="domain" description="K Homology" evidence="4">
    <location>
        <begin position="375"/>
        <end position="454"/>
    </location>
</feature>
<dbReference type="SUPFAM" id="SSF54791">
    <property type="entry name" value="Eukaryotic type KH-domain (KH-domain type I)"/>
    <property type="match status" value="4"/>
</dbReference>
<feature type="region of interest" description="Disordered" evidence="3">
    <location>
        <begin position="28"/>
        <end position="143"/>
    </location>
</feature>
<dbReference type="Pfam" id="PF00013">
    <property type="entry name" value="KH_1"/>
    <property type="match status" value="3"/>
</dbReference>
<feature type="compositionally biased region" description="Low complexity" evidence="3">
    <location>
        <begin position="75"/>
        <end position="89"/>
    </location>
</feature>
<dbReference type="InterPro" id="IPR004088">
    <property type="entry name" value="KH_dom_type_1"/>
</dbReference>
<name>A0A6G0KQP3_9STRA</name>
<feature type="compositionally biased region" description="Basic residues" evidence="3">
    <location>
        <begin position="701"/>
        <end position="712"/>
    </location>
</feature>
<dbReference type="EMBL" id="QXFX01001153">
    <property type="protein sequence ID" value="KAE9095608.1"/>
    <property type="molecule type" value="Genomic_DNA"/>
</dbReference>
<feature type="compositionally biased region" description="Acidic residues" evidence="3">
    <location>
        <begin position="652"/>
        <end position="683"/>
    </location>
</feature>
<feature type="region of interest" description="Disordered" evidence="3">
    <location>
        <begin position="788"/>
        <end position="932"/>
    </location>
</feature>
<evidence type="ECO:0000313" key="6">
    <source>
        <dbReference type="Proteomes" id="UP000488956"/>
    </source>
</evidence>
<dbReference type="PROSITE" id="PS50084">
    <property type="entry name" value="KH_TYPE_1"/>
    <property type="match status" value="4"/>
</dbReference>
<dbReference type="InterPro" id="IPR004087">
    <property type="entry name" value="KH_dom"/>
</dbReference>
<keyword evidence="1" id="KW-0677">Repeat</keyword>
<dbReference type="AlphaFoldDB" id="A0A6G0KQP3"/>
<feature type="compositionally biased region" description="Acidic residues" evidence="3">
    <location>
        <begin position="721"/>
        <end position="738"/>
    </location>
</feature>
<reference evidence="5 6" key="1">
    <citation type="submission" date="2018-09" db="EMBL/GenBank/DDBJ databases">
        <title>Genomic investigation of the strawberry pathogen Phytophthora fragariae indicates pathogenicity is determined by transcriptional variation in three key races.</title>
        <authorList>
            <person name="Adams T.M."/>
            <person name="Armitage A.D."/>
            <person name="Sobczyk M.K."/>
            <person name="Bates H.J."/>
            <person name="Dunwell J.M."/>
            <person name="Nellist C.F."/>
            <person name="Harrison R.J."/>
        </authorList>
    </citation>
    <scope>NUCLEOTIDE SEQUENCE [LARGE SCALE GENOMIC DNA]</scope>
    <source>
        <strain evidence="5 6">ONT-3</strain>
    </source>
</reference>
<evidence type="ECO:0000259" key="4">
    <source>
        <dbReference type="SMART" id="SM00322"/>
    </source>
</evidence>
<keyword evidence="2" id="KW-0694">RNA-binding</keyword>
<feature type="compositionally biased region" description="Polar residues" evidence="3">
    <location>
        <begin position="63"/>
        <end position="74"/>
    </location>
</feature>
<organism evidence="5 6">
    <name type="scientific">Phytophthora fragariae</name>
    <dbReference type="NCBI Taxonomy" id="53985"/>
    <lineage>
        <taxon>Eukaryota</taxon>
        <taxon>Sar</taxon>
        <taxon>Stramenopiles</taxon>
        <taxon>Oomycota</taxon>
        <taxon>Peronosporomycetes</taxon>
        <taxon>Peronosporales</taxon>
        <taxon>Peronosporaceae</taxon>
        <taxon>Phytophthora</taxon>
    </lineage>
</organism>
<dbReference type="SMART" id="SM00322">
    <property type="entry name" value="KH"/>
    <property type="match status" value="4"/>
</dbReference>
<dbReference type="CDD" id="cd00105">
    <property type="entry name" value="KH-I"/>
    <property type="match status" value="1"/>
</dbReference>
<feature type="compositionally biased region" description="Polar residues" evidence="3">
    <location>
        <begin position="888"/>
        <end position="904"/>
    </location>
</feature>
<proteinExistence type="predicted"/>
<gene>
    <name evidence="5" type="ORF">PF010_g16636</name>
</gene>
<accession>A0A6G0KQP3</accession>
<feature type="domain" description="K Homology" evidence="4">
    <location>
        <begin position="466"/>
        <end position="539"/>
    </location>
</feature>
<comment type="caution">
    <text evidence="5">The sequence shown here is derived from an EMBL/GenBank/DDBJ whole genome shotgun (WGS) entry which is preliminary data.</text>
</comment>
<feature type="compositionally biased region" description="Basic and acidic residues" evidence="3">
    <location>
        <begin position="870"/>
        <end position="883"/>
    </location>
</feature>
<evidence type="ECO:0000256" key="2">
    <source>
        <dbReference type="PROSITE-ProRule" id="PRU00117"/>
    </source>
</evidence>
<dbReference type="Proteomes" id="UP000488956">
    <property type="component" value="Unassembled WGS sequence"/>
</dbReference>
<feature type="compositionally biased region" description="Polar residues" evidence="3">
    <location>
        <begin position="112"/>
        <end position="143"/>
    </location>
</feature>
<evidence type="ECO:0000313" key="5">
    <source>
        <dbReference type="EMBL" id="KAE9095608.1"/>
    </source>
</evidence>
<sequence>MQQAAAPSSGDGDDVDRKAKLLALLDRARVNRGLQPELNGHQLEALDDRLPPIKSEPIEAPSSHAQPQTPTCTCSHSHQPSPTPSSVHSRVPSEDRGLPAAGQRNGVADDNTMANPDNLTSVASTGSAGSRSNSHCSTDSRALQNVQVTSEDAVQSMIKTEAAEPRVAVRSSTSKPRIANLTGSTRDKIPRLQQLKALEVPRNTTHNAHPEPREELQTVKRELPPRVHHKQLRSNTTPTNTTNALKRLATLTPDEYEDSELHGDFRHMLHILIPSNATAALLERRGQPIQSIGQQVDCTLSIRDPEASPFKDDRLLRIYGKAKCISLAQRLVIAYVRAYRADKRDPNYTDLTDETPPVALPATSITKAMSVAVSSGKKFELEITSPFNWLLQREDVGKMMGRQGTILATIRRDTGAAIHVDEDVVPGTTERRVVLTGSVDSIAAAVEEIKSKAGGRPEMAASVANGRLGQYFAIPYHAAGCLIGPQGSTVKNITERTGARLQIPSAEDLPLGSVNRILHMQGTPKQTEHARRVVTAKLRDYLASSKCPRTLTPSSTGRKGDKVTIKVLLPSRICGLLLDRRGKLIREISEKAGAHTHVLAPHDDENRVCVFTGDMSCVLRAQRLVLQVIAGDAISSKRAAPPRKRKRSHREEEEEKEEEEEESYVDEAEEDSYIEEEGPYYEDDAEEEYYDEAYEEAPRLPVRRQITRRQPLRRAQPDYHYDEDEDLYRYDDDFDEAGYEERTRPPARRRPVSTRPREYIEDEYDVDEYDHDYDERMAYEAPRPRIPTRPVVVRRQPLSRHRDEFVDDDEEYDDYAYADDGDAEYEQSLTARKQVIKRRAVGGRGDDRRPVVRSGPGRRVQMVAQMPSPREGRPRAIPSDRRRPIGASVTSGIRSRSGSVNTRHSVPRGGRGNGRPSRPSAGRGNGNKRRRQ</sequence>
<feature type="compositionally biased region" description="Acidic residues" evidence="3">
    <location>
        <begin position="805"/>
        <end position="825"/>
    </location>
</feature>
<evidence type="ECO:0000256" key="3">
    <source>
        <dbReference type="SAM" id="MobiDB-lite"/>
    </source>
</evidence>